<accession>A0ABP0VXN6</accession>
<name>A0ABP0VXN6_9BRYO</name>
<protein>
    <submittedName>
        <fullName evidence="2">Uncharacterized protein</fullName>
    </submittedName>
</protein>
<evidence type="ECO:0000313" key="3">
    <source>
        <dbReference type="Proteomes" id="UP001497444"/>
    </source>
</evidence>
<evidence type="ECO:0000256" key="1">
    <source>
        <dbReference type="SAM" id="MobiDB-lite"/>
    </source>
</evidence>
<reference evidence="2" key="1">
    <citation type="submission" date="2024-02" db="EMBL/GenBank/DDBJ databases">
        <authorList>
            <consortium name="ELIXIR-Norway"/>
            <consortium name="Elixir Norway"/>
        </authorList>
    </citation>
    <scope>NUCLEOTIDE SEQUENCE</scope>
</reference>
<dbReference type="Proteomes" id="UP001497444">
    <property type="component" value="Chromosome 12"/>
</dbReference>
<evidence type="ECO:0000313" key="2">
    <source>
        <dbReference type="EMBL" id="CAK9259281.1"/>
    </source>
</evidence>
<feature type="region of interest" description="Disordered" evidence="1">
    <location>
        <begin position="61"/>
        <end position="81"/>
    </location>
</feature>
<proteinExistence type="predicted"/>
<dbReference type="EMBL" id="OZ020107">
    <property type="protein sequence ID" value="CAK9259281.1"/>
    <property type="molecule type" value="Genomic_DNA"/>
</dbReference>
<gene>
    <name evidence="2" type="ORF">CSSPJE1EN1_LOCUS4759</name>
</gene>
<sequence length="140" mass="16011">MVEVGPVKKARVHDGDHWAEKGTRLVKLVDRRRVDLEKHVTHTAHLEKEARRPCCSICDKGVNGSRQAAPETKAPRQTPKPRTWLVEDLADAPHLNRCFFLSRRGRGAAMPPQLLSPRPLFFSIRVRRNRCGSVVERYKT</sequence>
<keyword evidence="3" id="KW-1185">Reference proteome</keyword>
<organism evidence="2 3">
    <name type="scientific">Sphagnum jensenii</name>
    <dbReference type="NCBI Taxonomy" id="128206"/>
    <lineage>
        <taxon>Eukaryota</taxon>
        <taxon>Viridiplantae</taxon>
        <taxon>Streptophyta</taxon>
        <taxon>Embryophyta</taxon>
        <taxon>Bryophyta</taxon>
        <taxon>Sphagnophytina</taxon>
        <taxon>Sphagnopsida</taxon>
        <taxon>Sphagnales</taxon>
        <taxon>Sphagnaceae</taxon>
        <taxon>Sphagnum</taxon>
    </lineage>
</organism>